<reference evidence="1 2" key="1">
    <citation type="submission" date="2019-06" db="EMBL/GenBank/DDBJ databases">
        <authorList>
            <person name="Palmer J.M."/>
        </authorList>
    </citation>
    <scope>NUCLEOTIDE SEQUENCE [LARGE SCALE GENOMIC DNA]</scope>
    <source>
        <strain evidence="1 2">TWF102</strain>
    </source>
</reference>
<name>A0A7C8J155_ORBOL</name>
<dbReference type="Proteomes" id="UP000475325">
    <property type="component" value="Unassembled WGS sequence"/>
</dbReference>
<protein>
    <submittedName>
        <fullName evidence="1">Uncharacterized protein</fullName>
    </submittedName>
</protein>
<dbReference type="EMBL" id="WIQW01000125">
    <property type="protein sequence ID" value="KAF3081559.1"/>
    <property type="molecule type" value="Genomic_DNA"/>
</dbReference>
<evidence type="ECO:0000313" key="2">
    <source>
        <dbReference type="Proteomes" id="UP000475325"/>
    </source>
</evidence>
<gene>
    <name evidence="1" type="ORF">TWF102_001633</name>
</gene>
<evidence type="ECO:0000313" key="1">
    <source>
        <dbReference type="EMBL" id="KAF3081559.1"/>
    </source>
</evidence>
<dbReference type="AlphaFoldDB" id="A0A7C8J155"/>
<organism evidence="1 2">
    <name type="scientific">Orbilia oligospora</name>
    <name type="common">Nematode-trapping fungus</name>
    <name type="synonym">Arthrobotrys oligospora</name>
    <dbReference type="NCBI Taxonomy" id="2813651"/>
    <lineage>
        <taxon>Eukaryota</taxon>
        <taxon>Fungi</taxon>
        <taxon>Dikarya</taxon>
        <taxon>Ascomycota</taxon>
        <taxon>Pezizomycotina</taxon>
        <taxon>Orbiliomycetes</taxon>
        <taxon>Orbiliales</taxon>
        <taxon>Orbiliaceae</taxon>
        <taxon>Orbilia</taxon>
    </lineage>
</organism>
<sequence>MPAETTGNAATEWTCGWEFGLGLKRRTGGMPKLKLRLRLDVEVQAEIEVEIEVDVDVDVRSNWIQSIDPYQSHKENYTNDDNCFYLILDPRRHTETIENRNATKYGPLV</sequence>
<proteinExistence type="predicted"/>
<accession>A0A7C8J155</accession>
<comment type="caution">
    <text evidence="1">The sequence shown here is derived from an EMBL/GenBank/DDBJ whole genome shotgun (WGS) entry which is preliminary data.</text>
</comment>